<dbReference type="RefSeq" id="WP_317016005.1">
    <property type="nucleotide sequence ID" value="NZ_CP136511.1"/>
</dbReference>
<sequence>MRTDQTFTTGSEEQLLAVSLELAAANWKVALHDGRRDKPAVHTVAQPQAAARLQAVLALIEGHREKWSLPAGVRIVVSYEAGQDAFWICRALQAHGIECYVVDPASIPVERHRRRAKTDRLDAIKLVINLRAWLRGERDRMHVVHVPSPQDEASRHLMRDRGQLQKEVLQHHDRMRKLLVTVGCWHNVDHKAFAGQLACGQVMCHDGAPLPPELRERLLRECERLALVEQQLAVLEKTRQASLPSPARERIDQLARLKAIGPVGASRLALELFWREFTNRRQVGACVGLVPQPYNSGESQVDQGISRQGNRRVRALLVEIAWCWLRYQPDSALTQWFNQRTQGTGPNRRARRIAIVAVARRLAIALWRYLKDGVIPDGAQLKST</sequence>
<dbReference type="EMBL" id="CP136512">
    <property type="protein sequence ID" value="WOD16679.1"/>
    <property type="molecule type" value="Genomic_DNA"/>
</dbReference>
<evidence type="ECO:0000313" key="3">
    <source>
        <dbReference type="EMBL" id="WOD14199.1"/>
    </source>
</evidence>
<dbReference type="Proteomes" id="UP001302652">
    <property type="component" value="Chromosome 3"/>
</dbReference>
<evidence type="ECO:0000259" key="1">
    <source>
        <dbReference type="Pfam" id="PF01548"/>
    </source>
</evidence>
<dbReference type="EMBL" id="CP136511">
    <property type="protein sequence ID" value="WOD14199.1"/>
    <property type="molecule type" value="Genomic_DNA"/>
</dbReference>
<evidence type="ECO:0000259" key="2">
    <source>
        <dbReference type="Pfam" id="PF02371"/>
    </source>
</evidence>
<feature type="domain" description="Transposase IS110-like N-terminal" evidence="1">
    <location>
        <begin position="71"/>
        <end position="181"/>
    </location>
</feature>
<evidence type="ECO:0000313" key="4">
    <source>
        <dbReference type="EMBL" id="WOD14292.1"/>
    </source>
</evidence>
<dbReference type="Pfam" id="PF02371">
    <property type="entry name" value="Transposase_20"/>
    <property type="match status" value="1"/>
</dbReference>
<dbReference type="PANTHER" id="PTHR33055:SF3">
    <property type="entry name" value="PUTATIVE TRANSPOSASE FOR IS117-RELATED"/>
    <property type="match status" value="1"/>
</dbReference>
<organism evidence="3 6">
    <name type="scientific">Paraburkholderia kirstenboschensis</name>
    <dbReference type="NCBI Taxonomy" id="1245436"/>
    <lineage>
        <taxon>Bacteria</taxon>
        <taxon>Pseudomonadati</taxon>
        <taxon>Pseudomonadota</taxon>
        <taxon>Betaproteobacteria</taxon>
        <taxon>Burkholderiales</taxon>
        <taxon>Burkholderiaceae</taxon>
        <taxon>Paraburkholderia</taxon>
    </lineage>
</organism>
<evidence type="ECO:0000313" key="6">
    <source>
        <dbReference type="Proteomes" id="UP001302652"/>
    </source>
</evidence>
<dbReference type="NCBIfam" id="NF033542">
    <property type="entry name" value="transpos_IS110"/>
    <property type="match status" value="1"/>
</dbReference>
<dbReference type="InterPro" id="IPR002525">
    <property type="entry name" value="Transp_IS110-like_N"/>
</dbReference>
<accession>A0ABZ0ECK1</accession>
<feature type="domain" description="Transposase IS116/IS110/IS902 C-terminal" evidence="2">
    <location>
        <begin position="253"/>
        <end position="331"/>
    </location>
</feature>
<proteinExistence type="predicted"/>
<evidence type="ECO:0000313" key="5">
    <source>
        <dbReference type="EMBL" id="WOD16679.1"/>
    </source>
</evidence>
<dbReference type="InterPro" id="IPR047650">
    <property type="entry name" value="Transpos_IS110"/>
</dbReference>
<dbReference type="InterPro" id="IPR003346">
    <property type="entry name" value="Transposase_20"/>
</dbReference>
<protein>
    <submittedName>
        <fullName evidence="3">IS110 family transposase</fullName>
    </submittedName>
</protein>
<reference evidence="3 6" key="1">
    <citation type="submission" date="2023-10" db="EMBL/GenBank/DDBJ databases">
        <title>Surface-active antibiotics is a multifunctional adaptation for post-fire microbes.</title>
        <authorList>
            <person name="Liu M.D."/>
            <person name="Du Y."/>
            <person name="Koupaei S.K."/>
            <person name="Kim N.R."/>
            <person name="Zhang W."/>
            <person name="Traxler M.F."/>
        </authorList>
    </citation>
    <scope>NUCLEOTIDE SEQUENCE [LARGE SCALE GENOMIC DNA]</scope>
    <source>
        <strain evidence="3 6">F3</strain>
    </source>
</reference>
<gene>
    <name evidence="3" type="ORF">RW095_01390</name>
    <name evidence="4" type="ORF">RW095_01985</name>
    <name evidence="5" type="ORF">RW095_12385</name>
</gene>
<dbReference type="Proteomes" id="UP001302652">
    <property type="component" value="Chromosome 2"/>
</dbReference>
<dbReference type="EMBL" id="CP136511">
    <property type="protein sequence ID" value="WOD14292.1"/>
    <property type="molecule type" value="Genomic_DNA"/>
</dbReference>
<dbReference type="PANTHER" id="PTHR33055">
    <property type="entry name" value="TRANSPOSASE FOR INSERTION SEQUENCE ELEMENT IS1111A"/>
    <property type="match status" value="1"/>
</dbReference>
<name>A0ABZ0ECK1_9BURK</name>
<keyword evidence="6" id="KW-1185">Reference proteome</keyword>
<dbReference type="Pfam" id="PF01548">
    <property type="entry name" value="DEDD_Tnp_IS110"/>
    <property type="match status" value="1"/>
</dbReference>